<dbReference type="EMBL" id="KZ678476">
    <property type="protein sequence ID" value="PSR82493.1"/>
    <property type="molecule type" value="Genomic_DNA"/>
</dbReference>
<protein>
    <submittedName>
        <fullName evidence="1">Uncharacterized protein</fullName>
    </submittedName>
</protein>
<name>A0A2T3A436_9PEZI</name>
<dbReference type="Proteomes" id="UP000241462">
    <property type="component" value="Unassembled WGS sequence"/>
</dbReference>
<reference evidence="1 2" key="1">
    <citation type="journal article" date="2018" name="Mycol. Prog.">
        <title>Coniella lustricola, a new species from submerged detritus.</title>
        <authorList>
            <person name="Raudabaugh D.B."/>
            <person name="Iturriaga T."/>
            <person name="Carver A."/>
            <person name="Mondo S."/>
            <person name="Pangilinan J."/>
            <person name="Lipzen A."/>
            <person name="He G."/>
            <person name="Amirebrahimi M."/>
            <person name="Grigoriev I.V."/>
            <person name="Miller A.N."/>
        </authorList>
    </citation>
    <scope>NUCLEOTIDE SEQUENCE [LARGE SCALE GENOMIC DNA]</scope>
    <source>
        <strain evidence="1 2">B22-T-1</strain>
    </source>
</reference>
<keyword evidence="2" id="KW-1185">Reference proteome</keyword>
<gene>
    <name evidence="1" type="ORF">BD289DRAFT_13211</name>
</gene>
<proteinExistence type="predicted"/>
<dbReference type="AlphaFoldDB" id="A0A2T3A436"/>
<evidence type="ECO:0000313" key="1">
    <source>
        <dbReference type="EMBL" id="PSR82493.1"/>
    </source>
</evidence>
<evidence type="ECO:0000313" key="2">
    <source>
        <dbReference type="Proteomes" id="UP000241462"/>
    </source>
</evidence>
<dbReference type="InParanoid" id="A0A2T3A436"/>
<accession>A0A2T3A436</accession>
<organism evidence="1 2">
    <name type="scientific">Coniella lustricola</name>
    <dbReference type="NCBI Taxonomy" id="2025994"/>
    <lineage>
        <taxon>Eukaryota</taxon>
        <taxon>Fungi</taxon>
        <taxon>Dikarya</taxon>
        <taxon>Ascomycota</taxon>
        <taxon>Pezizomycotina</taxon>
        <taxon>Sordariomycetes</taxon>
        <taxon>Sordariomycetidae</taxon>
        <taxon>Diaporthales</taxon>
        <taxon>Schizoparmaceae</taxon>
        <taxon>Coniella</taxon>
    </lineage>
</organism>
<sequence>MCSRLCASSYFRSRGCSRSTAPGVSRGRCFKARATETSSSCSRGVGAAHLESVWMAAIGGCSRGRQHASRRAGVLRALHMLACAVLPAPISQSHGRLRRVWKPLGQSPGRGRNVASAMLSHFAASAPAKLSVSGTISWAAAW</sequence>